<comment type="caution">
    <text evidence="2">The sequence shown here is derived from an EMBL/GenBank/DDBJ whole genome shotgun (WGS) entry which is preliminary data.</text>
</comment>
<feature type="chain" id="PRO_5046915249" evidence="1">
    <location>
        <begin position="33"/>
        <end position="339"/>
    </location>
</feature>
<evidence type="ECO:0000313" key="2">
    <source>
        <dbReference type="EMBL" id="NMH60151.1"/>
    </source>
</evidence>
<evidence type="ECO:0000256" key="1">
    <source>
        <dbReference type="SAM" id="SignalP"/>
    </source>
</evidence>
<dbReference type="RefSeq" id="WP_169210702.1">
    <property type="nucleotide sequence ID" value="NZ_JAATNW010000004.1"/>
</dbReference>
<evidence type="ECO:0000313" key="3">
    <source>
        <dbReference type="Proteomes" id="UP000709336"/>
    </source>
</evidence>
<dbReference type="Gene3D" id="3.40.190.10">
    <property type="entry name" value="Periplasmic binding protein-like II"/>
    <property type="match status" value="2"/>
</dbReference>
<dbReference type="EMBL" id="JAATNW010000004">
    <property type="protein sequence ID" value="NMH60151.1"/>
    <property type="molecule type" value="Genomic_DNA"/>
</dbReference>
<organism evidence="2 3">
    <name type="scientific">Alteromonas ponticola</name>
    <dbReference type="NCBI Taxonomy" id="2720613"/>
    <lineage>
        <taxon>Bacteria</taxon>
        <taxon>Pseudomonadati</taxon>
        <taxon>Pseudomonadota</taxon>
        <taxon>Gammaproteobacteria</taxon>
        <taxon>Alteromonadales</taxon>
        <taxon>Alteromonadaceae</taxon>
        <taxon>Alteromonas/Salinimonas group</taxon>
        <taxon>Alteromonas</taxon>
    </lineage>
</organism>
<proteinExistence type="predicted"/>
<dbReference type="Proteomes" id="UP000709336">
    <property type="component" value="Unassembled WGS sequence"/>
</dbReference>
<keyword evidence="3" id="KW-1185">Reference proteome</keyword>
<accession>A0ABX1R3C3</accession>
<keyword evidence="1" id="KW-0732">Signal</keyword>
<dbReference type="SUPFAM" id="SSF53850">
    <property type="entry name" value="Periplasmic binding protein-like II"/>
    <property type="match status" value="1"/>
</dbReference>
<gene>
    <name evidence="2" type="ORF">HCJ96_08995</name>
</gene>
<sequence>MNNRQTTSSGMRRVSVLFGCFLCVCASLTAHAELKLASVPFSTYVDQQNGANRLNHLVAEALRRSEIEASLSVMRPAFLGSGLSNESLDGDFAFITLDNTKDSFVYSSPYLPLYLVAASKRPFVKDVRTLAHLQDSRIAIENRFVNTDQLRLEKMIKWSRNPDTYDAFRQLADGRSRALITSSLLVNEFNLLLTESGEAPLFTSPNPLVTAQFRLAIRANVANADSILRKFNSAIQQMQSDGTYNRLLQLTWLLKDIDNDGDAEYIGSTAMLSNSSVVPQPQDAYSLDNTPPATTPSFIIDGAPITSWDEVMSRVTSNAMDPRKSLLDEAIYERMMRRW</sequence>
<reference evidence="2 3" key="1">
    <citation type="submission" date="2020-03" db="EMBL/GenBank/DDBJ databases">
        <title>Alteromonas ponticola sp. nov., isolated from seawater.</title>
        <authorList>
            <person name="Yoon J.-H."/>
            <person name="Kim Y.-O."/>
        </authorList>
    </citation>
    <scope>NUCLEOTIDE SEQUENCE [LARGE SCALE GENOMIC DNA]</scope>
    <source>
        <strain evidence="2 3">MYP5</strain>
    </source>
</reference>
<feature type="signal peptide" evidence="1">
    <location>
        <begin position="1"/>
        <end position="32"/>
    </location>
</feature>
<protein>
    <submittedName>
        <fullName evidence="2">ABC transporter substrate-binding protein</fullName>
    </submittedName>
</protein>
<name>A0ABX1R3C3_9ALTE</name>